<organism evidence="3 4">
    <name type="scientific">Lachnellula suecica</name>
    <dbReference type="NCBI Taxonomy" id="602035"/>
    <lineage>
        <taxon>Eukaryota</taxon>
        <taxon>Fungi</taxon>
        <taxon>Dikarya</taxon>
        <taxon>Ascomycota</taxon>
        <taxon>Pezizomycotina</taxon>
        <taxon>Leotiomycetes</taxon>
        <taxon>Helotiales</taxon>
        <taxon>Lachnaceae</taxon>
        <taxon>Lachnellula</taxon>
    </lineage>
</organism>
<dbReference type="Proteomes" id="UP000469558">
    <property type="component" value="Unassembled WGS sequence"/>
</dbReference>
<evidence type="ECO:0008006" key="5">
    <source>
        <dbReference type="Google" id="ProtNLM"/>
    </source>
</evidence>
<feature type="region of interest" description="Disordered" evidence="1">
    <location>
        <begin position="189"/>
        <end position="209"/>
    </location>
</feature>
<dbReference type="OrthoDB" id="3539644at2759"/>
<keyword evidence="2" id="KW-1133">Transmembrane helix</keyword>
<feature type="non-terminal residue" evidence="3">
    <location>
        <position position="1"/>
    </location>
</feature>
<feature type="transmembrane region" description="Helical" evidence="2">
    <location>
        <begin position="220"/>
        <end position="239"/>
    </location>
</feature>
<feature type="compositionally biased region" description="Polar residues" evidence="1">
    <location>
        <begin position="62"/>
        <end position="73"/>
    </location>
</feature>
<keyword evidence="4" id="KW-1185">Reference proteome</keyword>
<keyword evidence="2" id="KW-0472">Membrane</keyword>
<feature type="compositionally biased region" description="Low complexity" evidence="1">
    <location>
        <begin position="137"/>
        <end position="156"/>
    </location>
</feature>
<feature type="region of interest" description="Disordered" evidence="1">
    <location>
        <begin position="705"/>
        <end position="727"/>
    </location>
</feature>
<name>A0A8T9BS60_9HELO</name>
<keyword evidence="2" id="KW-0812">Transmembrane</keyword>
<feature type="compositionally biased region" description="Basic and acidic residues" evidence="1">
    <location>
        <begin position="46"/>
        <end position="55"/>
    </location>
</feature>
<evidence type="ECO:0000313" key="3">
    <source>
        <dbReference type="EMBL" id="TVY58283.1"/>
    </source>
</evidence>
<evidence type="ECO:0000313" key="4">
    <source>
        <dbReference type="Proteomes" id="UP000469558"/>
    </source>
</evidence>
<sequence>MPLPDDNLYSAEDSDAESFSEELSPSDGYFNRDDRPPEVMIPDPSMDDKKVEDKTLIPTPNPQASTGGTSRSSFHPMLSQSSSSRPCAPPPSSENSSSLPSRYTPIPRMSSRRPASFSENTPLINVPPPAYSESPIPSASNPSQGQGPSQIPSQDQAPSSPHLSRNESTYRTFADHNLERGFLPVHAPESMGGPIDVDERTPLSGDKPGPSRRRFILKKLLFIAVVFAAITAMVTTMLYRHTKASSSYLFLILPFSLLFQSLSGINRHTLHYVIIASSNTNIIKDPKPGKDAPPYKDGTPEAKSYCLAASIRRDPVVYEFPIGTDLHVLQTIHNGDGGWSSSSVKTAGEIHLRRAPKNGEHGNQAYFTVEVHVSDPDLNVLRTWDEDSRSLRISTPTSAKLSSRGPHCVSVEITAWFPEDAEFTDLQIEAISLTFRVFDDIKINVSRRSKLTTLNGNIYFPTISGNNATNKKDSDAPEVVDRANLHSQGVLSNEQWFKAGPSHPFSSRRIIVETVSGSINGAYPLLDFLGLSTESGSISAGVLPQEAAKDAPKPADLEVQTSSGSIRVDFPTQDTELLKVTPPARNYIANVHSSSGSIDGTFYLGSLASFKSTSGSIRINALPIVQASTSETADDSPVSRFITDTVSGNHDIKVLDPIFISRLSSAHSNQANRRPRPDPYNPMREDQPHITLPANIVEVEDRSLTSLDSSETSKQKLRNLQSKHTSSSASVEVSYPSVWEGTVSAKTVSGDIEVKGKGLRTVRERKGWAYKEVLARKGVDGEGEGSFVEMSDVAGEL</sequence>
<reference evidence="3 4" key="1">
    <citation type="submission" date="2018-05" db="EMBL/GenBank/DDBJ databases">
        <title>Genome sequencing and assembly of the regulated plant pathogen Lachnellula willkommii and related sister species for the development of diagnostic species identification markers.</title>
        <authorList>
            <person name="Giroux E."/>
            <person name="Bilodeau G."/>
        </authorList>
    </citation>
    <scope>NUCLEOTIDE SEQUENCE [LARGE SCALE GENOMIC DNA]</scope>
    <source>
        <strain evidence="3 4">CBS 268.59</strain>
    </source>
</reference>
<proteinExistence type="predicted"/>
<feature type="transmembrane region" description="Helical" evidence="2">
    <location>
        <begin position="245"/>
        <end position="265"/>
    </location>
</feature>
<evidence type="ECO:0000256" key="1">
    <source>
        <dbReference type="SAM" id="MobiDB-lite"/>
    </source>
</evidence>
<feature type="region of interest" description="Disordered" evidence="1">
    <location>
        <begin position="666"/>
        <end position="687"/>
    </location>
</feature>
<protein>
    <recommendedName>
        <fullName evidence="5">Adhesin domain-containing protein</fullName>
    </recommendedName>
</protein>
<comment type="caution">
    <text evidence="3">The sequence shown here is derived from an EMBL/GenBank/DDBJ whole genome shotgun (WGS) entry which is preliminary data.</text>
</comment>
<dbReference type="EMBL" id="QGMK01002477">
    <property type="protein sequence ID" value="TVY58283.1"/>
    <property type="molecule type" value="Genomic_DNA"/>
</dbReference>
<evidence type="ECO:0000256" key="2">
    <source>
        <dbReference type="SAM" id="Phobius"/>
    </source>
</evidence>
<gene>
    <name evidence="3" type="ORF">LSUE1_G009517</name>
</gene>
<accession>A0A8T9BS60</accession>
<feature type="compositionally biased region" description="Polar residues" evidence="1">
    <location>
        <begin position="157"/>
        <end position="166"/>
    </location>
</feature>
<dbReference type="AlphaFoldDB" id="A0A8T9BS60"/>
<feature type="region of interest" description="Disordered" evidence="1">
    <location>
        <begin position="1"/>
        <end position="166"/>
    </location>
</feature>